<keyword evidence="2" id="KW-1133">Transmembrane helix</keyword>
<feature type="region of interest" description="Disordered" evidence="1">
    <location>
        <begin position="1"/>
        <end position="21"/>
    </location>
</feature>
<evidence type="ECO:0000256" key="1">
    <source>
        <dbReference type="SAM" id="MobiDB-lite"/>
    </source>
</evidence>
<evidence type="ECO:0000256" key="2">
    <source>
        <dbReference type="SAM" id="Phobius"/>
    </source>
</evidence>
<reference evidence="3" key="1">
    <citation type="submission" date="2023-03" db="EMBL/GenBank/DDBJ databases">
        <title>Electrophorus voltai genome.</title>
        <authorList>
            <person name="Bian C."/>
        </authorList>
    </citation>
    <scope>NUCLEOTIDE SEQUENCE</scope>
    <source>
        <strain evidence="3">CB-2022</strain>
        <tissue evidence="3">Muscle</tissue>
    </source>
</reference>
<proteinExistence type="predicted"/>
<dbReference type="PANTHER" id="PTHR15343">
    <property type="entry name" value="CD7"/>
    <property type="match status" value="1"/>
</dbReference>
<evidence type="ECO:0000313" key="3">
    <source>
        <dbReference type="EMBL" id="KAK1799171.1"/>
    </source>
</evidence>
<dbReference type="Gene3D" id="3.40.50.300">
    <property type="entry name" value="P-loop containing nucleotide triphosphate hydrolases"/>
    <property type="match status" value="1"/>
</dbReference>
<evidence type="ECO:0008006" key="5">
    <source>
        <dbReference type="Google" id="ProtNLM"/>
    </source>
</evidence>
<name>A0AAD9DYW5_9TELE</name>
<dbReference type="InterPro" id="IPR039090">
    <property type="entry name" value="CD7"/>
</dbReference>
<dbReference type="InterPro" id="IPR036179">
    <property type="entry name" value="Ig-like_dom_sf"/>
</dbReference>
<dbReference type="InterPro" id="IPR013783">
    <property type="entry name" value="Ig-like_fold"/>
</dbReference>
<dbReference type="Proteomes" id="UP001239994">
    <property type="component" value="Unassembled WGS sequence"/>
</dbReference>
<organism evidence="3 4">
    <name type="scientific">Electrophorus voltai</name>
    <dbReference type="NCBI Taxonomy" id="2609070"/>
    <lineage>
        <taxon>Eukaryota</taxon>
        <taxon>Metazoa</taxon>
        <taxon>Chordata</taxon>
        <taxon>Craniata</taxon>
        <taxon>Vertebrata</taxon>
        <taxon>Euteleostomi</taxon>
        <taxon>Actinopterygii</taxon>
        <taxon>Neopterygii</taxon>
        <taxon>Teleostei</taxon>
        <taxon>Ostariophysi</taxon>
        <taxon>Gymnotiformes</taxon>
        <taxon>Gymnotoidei</taxon>
        <taxon>Gymnotidae</taxon>
        <taxon>Electrophorus</taxon>
    </lineage>
</organism>
<sequence>MFLLQNNKWGQKHAEQKSSGNSPQQLYYFSRFFLQKNVFNTFTNSAHFQDDSVVLTDSRGFKQYDTLDALHMDRMMSEICSWQQDPQDFMLPKAKCFTSEGTKVFFLIVEGFLIFNYGPLNMLFDKRYFLQIPYETCKLRRSSRVYMPQDPIGYFDGHVWPMYLKNRKKMEDMVHDIVSSEEIGSIIKKEGEILTMECVKEHHMGLDLVVKCPQKHSVLYYDFKSQKITLNVDYKERVNISINRQKITIVLTDLQLEDSGLYSCIYTRIIDYDVLQEAGDQVFLFVNKSCPKKAVPVSTVIVAMACAILLLYALAMVVWVGCKVKALSVSGGDTASRTSNPVYEDMTSGRVQ</sequence>
<accession>A0AAD9DYW5</accession>
<comment type="caution">
    <text evidence="3">The sequence shown here is derived from an EMBL/GenBank/DDBJ whole genome shotgun (WGS) entry which is preliminary data.</text>
</comment>
<dbReference type="AlphaFoldDB" id="A0AAD9DYW5"/>
<dbReference type="Gene3D" id="2.60.40.10">
    <property type="entry name" value="Immunoglobulins"/>
    <property type="match status" value="1"/>
</dbReference>
<keyword evidence="2" id="KW-0472">Membrane</keyword>
<dbReference type="GO" id="GO:0002250">
    <property type="term" value="P:adaptive immune response"/>
    <property type="evidence" value="ECO:0007669"/>
    <property type="project" value="InterPro"/>
</dbReference>
<dbReference type="InterPro" id="IPR027417">
    <property type="entry name" value="P-loop_NTPase"/>
</dbReference>
<dbReference type="EMBL" id="JAROKS010000012">
    <property type="protein sequence ID" value="KAK1799171.1"/>
    <property type="molecule type" value="Genomic_DNA"/>
</dbReference>
<keyword evidence="2" id="KW-0812">Transmembrane</keyword>
<evidence type="ECO:0000313" key="4">
    <source>
        <dbReference type="Proteomes" id="UP001239994"/>
    </source>
</evidence>
<feature type="transmembrane region" description="Helical" evidence="2">
    <location>
        <begin position="297"/>
        <end position="320"/>
    </location>
</feature>
<dbReference type="SUPFAM" id="SSF48726">
    <property type="entry name" value="Immunoglobulin"/>
    <property type="match status" value="1"/>
</dbReference>
<dbReference type="PANTHER" id="PTHR15343:SF0">
    <property type="entry name" value="T-CELL ANTIGEN CD7"/>
    <property type="match status" value="1"/>
</dbReference>
<keyword evidence="4" id="KW-1185">Reference proteome</keyword>
<dbReference type="GO" id="GO:0016020">
    <property type="term" value="C:membrane"/>
    <property type="evidence" value="ECO:0007669"/>
    <property type="project" value="InterPro"/>
</dbReference>
<dbReference type="GO" id="GO:0038023">
    <property type="term" value="F:signaling receptor activity"/>
    <property type="evidence" value="ECO:0007669"/>
    <property type="project" value="InterPro"/>
</dbReference>
<gene>
    <name evidence="3" type="ORF">P4O66_007422</name>
</gene>
<protein>
    <recommendedName>
        <fullName evidence="5">Ig-like domain-containing protein</fullName>
    </recommendedName>
</protein>